<dbReference type="EMBL" id="BAABME010009301">
    <property type="protein sequence ID" value="GAA0174919.1"/>
    <property type="molecule type" value="Genomic_DNA"/>
</dbReference>
<feature type="signal peptide" evidence="2">
    <location>
        <begin position="1"/>
        <end position="28"/>
    </location>
</feature>
<keyword evidence="4" id="KW-1185">Reference proteome</keyword>
<sequence>MSFFPIFRGALLSFLAVLAVIATTQCHADEQMIEVVGIGECADCKEQKIQTNHAFSGLQVTIDCKNQLGTIERWGVGQLNEEGKFKVSLPKEILKDGNLKHDCYAQLHSAASVPCPAKNGLESIKVVAKTDTDGKHITFEPAQKLTFSTDLCTSATFWPPHKPLPKLPKIGFKKHHFGHKYKFPPLHKKPLPVPPMFPTPVPKTPEPPVTKPEPPVTVPKKPEPPSIPKKPCPPKPKKKSKPEKPKKEEPKKKKPEKPKKEEPKKMPPVVKPPVEKPPIVTPPIINPPTETPPIKKLPCPPLFKKFPPKDFHHPKLPPFPTIPPKYFHHPKLPHFPLPPHIPHA</sequence>
<keyword evidence="2" id="KW-0732">Signal</keyword>
<evidence type="ECO:0000313" key="3">
    <source>
        <dbReference type="EMBL" id="GAA0174919.1"/>
    </source>
</evidence>
<comment type="caution">
    <text evidence="3">The sequence shown here is derived from an EMBL/GenBank/DDBJ whole genome shotgun (WGS) entry which is preliminary data.</text>
</comment>
<evidence type="ECO:0000256" key="1">
    <source>
        <dbReference type="SAM" id="MobiDB-lite"/>
    </source>
</evidence>
<feature type="compositionally biased region" description="Pro residues" evidence="1">
    <location>
        <begin position="269"/>
        <end position="291"/>
    </location>
</feature>
<feature type="compositionally biased region" description="Pro residues" evidence="1">
    <location>
        <begin position="191"/>
        <end position="217"/>
    </location>
</feature>
<proteinExistence type="predicted"/>
<evidence type="ECO:0008006" key="5">
    <source>
        <dbReference type="Google" id="ProtNLM"/>
    </source>
</evidence>
<accession>A0AAV3REX0</accession>
<reference evidence="3 4" key="1">
    <citation type="submission" date="2024-01" db="EMBL/GenBank/DDBJ databases">
        <title>The complete chloroplast genome sequence of Lithospermum erythrorhizon: insights into the phylogenetic relationship among Boraginaceae species and the maternal lineages of purple gromwells.</title>
        <authorList>
            <person name="Okada T."/>
            <person name="Watanabe K."/>
        </authorList>
    </citation>
    <scope>NUCLEOTIDE SEQUENCE [LARGE SCALE GENOMIC DNA]</scope>
</reference>
<feature type="compositionally biased region" description="Pro residues" evidence="1">
    <location>
        <begin position="224"/>
        <end position="234"/>
    </location>
</feature>
<feature type="chain" id="PRO_5043371519" description="Proline-rich protein" evidence="2">
    <location>
        <begin position="29"/>
        <end position="344"/>
    </location>
</feature>
<feature type="compositionally biased region" description="Low complexity" evidence="1">
    <location>
        <begin position="292"/>
        <end position="301"/>
    </location>
</feature>
<dbReference type="Pfam" id="PF01190">
    <property type="entry name" value="Pollen_Ole_e_1"/>
    <property type="match status" value="1"/>
</dbReference>
<evidence type="ECO:0000313" key="4">
    <source>
        <dbReference type="Proteomes" id="UP001454036"/>
    </source>
</evidence>
<dbReference type="AlphaFoldDB" id="A0AAV3REX0"/>
<dbReference type="Proteomes" id="UP001454036">
    <property type="component" value="Unassembled WGS sequence"/>
</dbReference>
<organism evidence="3 4">
    <name type="scientific">Lithospermum erythrorhizon</name>
    <name type="common">Purple gromwell</name>
    <name type="synonym">Lithospermum officinale var. erythrorhizon</name>
    <dbReference type="NCBI Taxonomy" id="34254"/>
    <lineage>
        <taxon>Eukaryota</taxon>
        <taxon>Viridiplantae</taxon>
        <taxon>Streptophyta</taxon>
        <taxon>Embryophyta</taxon>
        <taxon>Tracheophyta</taxon>
        <taxon>Spermatophyta</taxon>
        <taxon>Magnoliopsida</taxon>
        <taxon>eudicotyledons</taxon>
        <taxon>Gunneridae</taxon>
        <taxon>Pentapetalae</taxon>
        <taxon>asterids</taxon>
        <taxon>lamiids</taxon>
        <taxon>Boraginales</taxon>
        <taxon>Boraginaceae</taxon>
        <taxon>Boraginoideae</taxon>
        <taxon>Lithospermeae</taxon>
        <taxon>Lithospermum</taxon>
    </lineage>
</organism>
<gene>
    <name evidence="3" type="ORF">LIER_28204</name>
</gene>
<protein>
    <recommendedName>
        <fullName evidence="5">Proline-rich protein</fullName>
    </recommendedName>
</protein>
<feature type="compositionally biased region" description="Basic and acidic residues" evidence="1">
    <location>
        <begin position="242"/>
        <end position="251"/>
    </location>
</feature>
<name>A0AAV3REX0_LITER</name>
<dbReference type="PANTHER" id="PTHR33935:SF22">
    <property type="entry name" value="OS10G0149400 PROTEIN"/>
    <property type="match status" value="1"/>
</dbReference>
<dbReference type="PANTHER" id="PTHR33935">
    <property type="entry name" value="OS10G0148100 PROTEIN"/>
    <property type="match status" value="1"/>
</dbReference>
<feature type="region of interest" description="Disordered" evidence="1">
    <location>
        <begin position="183"/>
        <end position="301"/>
    </location>
</feature>
<evidence type="ECO:0000256" key="2">
    <source>
        <dbReference type="SAM" id="SignalP"/>
    </source>
</evidence>